<dbReference type="GeneID" id="11508924"/>
<evidence type="ECO:0000313" key="3">
    <source>
        <dbReference type="Proteomes" id="UP000007322"/>
    </source>
</evidence>
<evidence type="ECO:0000256" key="1">
    <source>
        <dbReference type="SAM" id="MobiDB-lite"/>
    </source>
</evidence>
<dbReference type="AlphaFoldDB" id="G2Q4M9"/>
<accession>G2Q4M9</accession>
<keyword evidence="3" id="KW-1185">Reference proteome</keyword>
<dbReference type="InParanoid" id="G2Q4M9"/>
<reference evidence="2 3" key="1">
    <citation type="journal article" date="2011" name="Nat. Biotechnol.">
        <title>Comparative genomic analysis of the thermophilic biomass-degrading fungi Myceliophthora thermophila and Thielavia terrestris.</title>
        <authorList>
            <person name="Berka R.M."/>
            <person name="Grigoriev I.V."/>
            <person name="Otillar R."/>
            <person name="Salamov A."/>
            <person name="Grimwood J."/>
            <person name="Reid I."/>
            <person name="Ishmael N."/>
            <person name="John T."/>
            <person name="Darmond C."/>
            <person name="Moisan M.-C."/>
            <person name="Henrissat B."/>
            <person name="Coutinho P.M."/>
            <person name="Lombard V."/>
            <person name="Natvig D.O."/>
            <person name="Lindquist E."/>
            <person name="Schmutz J."/>
            <person name="Lucas S."/>
            <person name="Harris P."/>
            <person name="Powlowski J."/>
            <person name="Bellemare A."/>
            <person name="Taylor D."/>
            <person name="Butler G."/>
            <person name="de Vries R.P."/>
            <person name="Allijn I.E."/>
            <person name="van den Brink J."/>
            <person name="Ushinsky S."/>
            <person name="Storms R."/>
            <person name="Powell A.J."/>
            <person name="Paulsen I.T."/>
            <person name="Elbourne L.D.H."/>
            <person name="Baker S.E."/>
            <person name="Magnuson J."/>
            <person name="LaBoissiere S."/>
            <person name="Clutterbuck A.J."/>
            <person name="Martinez D."/>
            <person name="Wogulis M."/>
            <person name="de Leon A.L."/>
            <person name="Rey M.W."/>
            <person name="Tsang A."/>
        </authorList>
    </citation>
    <scope>NUCLEOTIDE SEQUENCE [LARGE SCALE GENOMIC DNA]</scope>
    <source>
        <strain evidence="3">ATCC 42464 / BCRC 31852 / DSM 1799</strain>
    </source>
</reference>
<dbReference type="OMA" id="WILLPHE"/>
<sequence length="399" mass="44806">MASTVATPLVTTVEFMPRAAYEPAKPGEEDPFRHRSASNSHNHHDLHPWGPDVVAGSREFDALYAEANNQYMYHLWYSDALTPFMATRVLSIAPIKDDLLNTLQEVLRIVLESGVAAALSSAPGQLLVDSMQRILDSATAGGESGPIFVRLGATSFKDSFDVHEPSTKPAPLQPRDADMVVRRMLTSGRVVGRLLALSERVWQADPGEAFVIQQWSQEIDMRREVRVFCYRGRVTAVSQDAFWKKLGWREQYSHGFAQAILDLWDRVRGFLPFDTCTMDLLMTPPGNTTGWKARIIEFNGFGTHLNTGSSLFHWVNDADILLGERAGLTIRFVDDWEEDGPTAQDEVVAVAELADEAPDWLELERQLQGKYSDAHKSEQRKEMENAARLPLRGRWCSAF</sequence>
<name>G2Q4M9_THET4</name>
<dbReference type="Pfam" id="PF07065">
    <property type="entry name" value="D123"/>
    <property type="match status" value="1"/>
</dbReference>
<organism evidence="2 3">
    <name type="scientific">Thermothelomyces thermophilus (strain ATCC 42464 / BCRC 31852 / DSM 1799)</name>
    <name type="common">Sporotrichum thermophile</name>
    <dbReference type="NCBI Taxonomy" id="573729"/>
    <lineage>
        <taxon>Eukaryota</taxon>
        <taxon>Fungi</taxon>
        <taxon>Dikarya</taxon>
        <taxon>Ascomycota</taxon>
        <taxon>Pezizomycotina</taxon>
        <taxon>Sordariomycetes</taxon>
        <taxon>Sordariomycetidae</taxon>
        <taxon>Sordariales</taxon>
        <taxon>Chaetomiaceae</taxon>
        <taxon>Thermothelomyces</taxon>
    </lineage>
</organism>
<protein>
    <submittedName>
        <fullName evidence="2">Uncharacterized protein</fullName>
    </submittedName>
</protein>
<dbReference type="EMBL" id="CP003002">
    <property type="protein sequence ID" value="AEO54518.1"/>
    <property type="molecule type" value="Genomic_DNA"/>
</dbReference>
<feature type="region of interest" description="Disordered" evidence="1">
    <location>
        <begin position="20"/>
        <end position="48"/>
    </location>
</feature>
<evidence type="ECO:0000313" key="2">
    <source>
        <dbReference type="EMBL" id="AEO54518.1"/>
    </source>
</evidence>
<dbReference type="VEuPathDB" id="FungiDB:MYCTH_2297169"/>
<proteinExistence type="predicted"/>
<gene>
    <name evidence="2" type="ORF">MYCTH_2297169</name>
</gene>
<dbReference type="Proteomes" id="UP000007322">
    <property type="component" value="Chromosome 1"/>
</dbReference>
<dbReference type="RefSeq" id="XP_003659763.1">
    <property type="nucleotide sequence ID" value="XM_003659715.1"/>
</dbReference>
<dbReference type="eggNOG" id="ENOG502SD0G">
    <property type="taxonomic scope" value="Eukaryota"/>
</dbReference>
<dbReference type="KEGG" id="mtm:MYCTH_2297169"/>
<dbReference type="OrthoDB" id="4574530at2759"/>
<dbReference type="HOGENOM" id="CLU_691131_0_0_1"/>
<dbReference type="InterPro" id="IPR009772">
    <property type="entry name" value="CDC123"/>
</dbReference>